<evidence type="ECO:0000256" key="2">
    <source>
        <dbReference type="ARBA" id="ARBA00022679"/>
    </source>
</evidence>
<keyword evidence="3 4" id="KW-0949">S-adenosyl-L-methionine</keyword>
<dbReference type="FunFam" id="3.40.50.150:FF:000009">
    <property type="entry name" value="23S rRNA (Uracil(1939)-C(5))-methyltransferase RlmD"/>
    <property type="match status" value="1"/>
</dbReference>
<dbReference type="CDD" id="cd02440">
    <property type="entry name" value="AdoMet_MTases"/>
    <property type="match status" value="1"/>
</dbReference>
<feature type="region of interest" description="Disordered" evidence="6">
    <location>
        <begin position="1"/>
        <end position="157"/>
    </location>
</feature>
<evidence type="ECO:0000256" key="1">
    <source>
        <dbReference type="ARBA" id="ARBA00022603"/>
    </source>
</evidence>
<dbReference type="SUPFAM" id="SSF53335">
    <property type="entry name" value="S-adenosyl-L-methionine-dependent methyltransferases"/>
    <property type="match status" value="1"/>
</dbReference>
<dbReference type="PROSITE" id="PS01231">
    <property type="entry name" value="TRMA_2"/>
    <property type="match status" value="1"/>
</dbReference>
<proteinExistence type="inferred from homology"/>
<dbReference type="EC" id="2.1.1.190" evidence="7"/>
<feature type="compositionally biased region" description="Polar residues" evidence="6">
    <location>
        <begin position="129"/>
        <end position="145"/>
    </location>
</feature>
<dbReference type="AlphaFoldDB" id="A0A8J7H0D1"/>
<feature type="compositionally biased region" description="Polar residues" evidence="6">
    <location>
        <begin position="71"/>
        <end position="80"/>
    </location>
</feature>
<dbReference type="Pfam" id="PF05958">
    <property type="entry name" value="tRNA_U5-meth_tr"/>
    <property type="match status" value="1"/>
</dbReference>
<dbReference type="NCBIfam" id="TIGR00479">
    <property type="entry name" value="rumA"/>
    <property type="match status" value="1"/>
</dbReference>
<dbReference type="FunFam" id="2.40.50.1070:FF:000003">
    <property type="entry name" value="23S rRNA (Uracil-5-)-methyltransferase RumA"/>
    <property type="match status" value="1"/>
</dbReference>
<protein>
    <submittedName>
        <fullName evidence="7">23S rRNA (Uracil(1939)-C(5))-methyltransferase RlmD</fullName>
        <ecNumber evidence="7">2.1.1.190</ecNumber>
    </submittedName>
</protein>
<gene>
    <name evidence="7" type="primary">rlmD</name>
    <name evidence="7" type="ORF">I5677_13075</name>
</gene>
<comment type="similarity">
    <text evidence="4">Belongs to the class I-like SAM-binding methyltransferase superfamily. RNA M5U methyltransferase family.</text>
</comment>
<feature type="binding site" evidence="4">
    <location>
        <position position="370"/>
    </location>
    <ligand>
        <name>S-adenosyl-L-methionine</name>
        <dbReference type="ChEBI" id="CHEBI:59789"/>
    </ligand>
</feature>
<dbReference type="InterPro" id="IPR010280">
    <property type="entry name" value="U5_MeTrfase_fam"/>
</dbReference>
<feature type="compositionally biased region" description="Basic residues" evidence="6">
    <location>
        <begin position="91"/>
        <end position="102"/>
    </location>
</feature>
<dbReference type="EMBL" id="JAEAGR010000014">
    <property type="protein sequence ID" value="MBH1941829.1"/>
    <property type="molecule type" value="Genomic_DNA"/>
</dbReference>
<feature type="active site" description="Nucleophile" evidence="4">
    <location>
        <position position="495"/>
    </location>
</feature>
<feature type="binding site" evidence="4">
    <location>
        <position position="468"/>
    </location>
    <ligand>
        <name>S-adenosyl-L-methionine</name>
        <dbReference type="ChEBI" id="CHEBI:59789"/>
    </ligand>
</feature>
<dbReference type="GO" id="GO:0070041">
    <property type="term" value="F:rRNA (uridine-C5-)-methyltransferase activity"/>
    <property type="evidence" value="ECO:0007669"/>
    <property type="project" value="TreeGrafter"/>
</dbReference>
<reference evidence="7" key="1">
    <citation type="submission" date="2020-12" db="EMBL/GenBank/DDBJ databases">
        <title>M. sibirica DSM 26468T genome.</title>
        <authorList>
            <person name="Thieme N."/>
            <person name="Rettenmaier R."/>
            <person name="Zverlov V."/>
            <person name="Liebl W."/>
        </authorList>
    </citation>
    <scope>NUCLEOTIDE SEQUENCE</scope>
    <source>
        <strain evidence="7">DSM 26468</strain>
    </source>
</reference>
<feature type="binding site" evidence="4">
    <location>
        <position position="399"/>
    </location>
    <ligand>
        <name>S-adenosyl-L-methionine</name>
        <dbReference type="ChEBI" id="CHEBI:59789"/>
    </ligand>
</feature>
<evidence type="ECO:0000313" key="8">
    <source>
        <dbReference type="Proteomes" id="UP000623269"/>
    </source>
</evidence>
<sequence length="538" mass="61078">MKQIQDKNKKTHRKGLSAGQSSQKKSQEKGIHSAQKLVQLYERETEQKHRKSKHSNESNSRSTLEDILDQELTTVNNNRTAKMGRPGNNKQSHKQEKKHHQKKDADKNEERRIINREGSKTDNRVDYRASNSAEYKAGNRSQISKSTRKQDSSNVSSSKKQMCGYLKNCGGCRLQQGSYEEQLKNKQTEVNQLISKFCKVEPIIGMKDPYHYRNKVHAVFDHDRKGNPISGIYQEGSHRVIAIDSCIIHNKKADEIIVAIRGLLKSFKIKTYDEDTGYGLLRHVLVRSGFQTGEIMVVLVVSSPIFPSKNNFVKALRKLHPEITTIVLNVNDKKTSMVLGEREQTIYGKGYIEDVLCGRVFRISPKSFYQINLVQTDILYNKAIEFAKLSGEETILDAYCGIGTIGIIASDHVKRVIGVELNGDAVRDAKTNARRNQVTNVEFYQQDAGEFMSQLAGQKESIDVVFLDPPRAGSDEKFLNSLCTLNPEKVVYVSCNPVTLERDLNYLTKKGYKAVRAVPVDMFPWTEHVETCCLLKRM</sequence>
<dbReference type="PROSITE" id="PS51687">
    <property type="entry name" value="SAM_MT_RNA_M5U"/>
    <property type="match status" value="1"/>
</dbReference>
<dbReference type="Gene3D" id="3.40.50.150">
    <property type="entry name" value="Vaccinia Virus protein VP39"/>
    <property type="match status" value="1"/>
</dbReference>
<organism evidence="7 8">
    <name type="scientific">Mobilitalea sibirica</name>
    <dbReference type="NCBI Taxonomy" id="1462919"/>
    <lineage>
        <taxon>Bacteria</taxon>
        <taxon>Bacillati</taxon>
        <taxon>Bacillota</taxon>
        <taxon>Clostridia</taxon>
        <taxon>Lachnospirales</taxon>
        <taxon>Lachnospiraceae</taxon>
        <taxon>Mobilitalea</taxon>
    </lineage>
</organism>
<dbReference type="PANTHER" id="PTHR11061">
    <property type="entry name" value="RNA M5U METHYLTRANSFERASE"/>
    <property type="match status" value="1"/>
</dbReference>
<dbReference type="PROSITE" id="PS01230">
    <property type="entry name" value="TRMA_1"/>
    <property type="match status" value="1"/>
</dbReference>
<dbReference type="Gene3D" id="2.40.50.1070">
    <property type="match status" value="1"/>
</dbReference>
<feature type="active site" evidence="5">
    <location>
        <position position="495"/>
    </location>
</feature>
<keyword evidence="8" id="KW-1185">Reference proteome</keyword>
<feature type="binding site" evidence="4">
    <location>
        <position position="420"/>
    </location>
    <ligand>
        <name>S-adenosyl-L-methionine</name>
        <dbReference type="ChEBI" id="CHEBI:59789"/>
    </ligand>
</feature>
<dbReference type="Proteomes" id="UP000623269">
    <property type="component" value="Unassembled WGS sequence"/>
</dbReference>
<keyword evidence="2 4" id="KW-0808">Transferase</keyword>
<feature type="compositionally biased region" description="Basic and acidic residues" evidence="6">
    <location>
        <begin position="103"/>
        <end position="127"/>
    </location>
</feature>
<comment type="caution">
    <text evidence="7">The sequence shown here is derived from an EMBL/GenBank/DDBJ whole genome shotgun (WGS) entry which is preliminary data.</text>
</comment>
<evidence type="ECO:0000256" key="6">
    <source>
        <dbReference type="SAM" id="MobiDB-lite"/>
    </source>
</evidence>
<evidence type="ECO:0000256" key="5">
    <source>
        <dbReference type="PROSITE-ProRule" id="PRU10015"/>
    </source>
</evidence>
<evidence type="ECO:0000256" key="3">
    <source>
        <dbReference type="ARBA" id="ARBA00022691"/>
    </source>
</evidence>
<dbReference type="InterPro" id="IPR030390">
    <property type="entry name" value="MeTrfase_TrmA_AS"/>
</dbReference>
<dbReference type="InterPro" id="IPR030391">
    <property type="entry name" value="MeTrfase_TrmA_CS"/>
</dbReference>
<evidence type="ECO:0000256" key="4">
    <source>
        <dbReference type="PROSITE-ProRule" id="PRU01024"/>
    </source>
</evidence>
<accession>A0A8J7H0D1</accession>
<dbReference type="PANTHER" id="PTHR11061:SF30">
    <property type="entry name" value="TRNA (URACIL(54)-C(5))-METHYLTRANSFERASE"/>
    <property type="match status" value="1"/>
</dbReference>
<evidence type="ECO:0000313" key="7">
    <source>
        <dbReference type="EMBL" id="MBH1941829.1"/>
    </source>
</evidence>
<dbReference type="RefSeq" id="WP_197662072.1">
    <property type="nucleotide sequence ID" value="NZ_JAEAGR010000014.1"/>
</dbReference>
<dbReference type="InterPro" id="IPR029063">
    <property type="entry name" value="SAM-dependent_MTases_sf"/>
</dbReference>
<dbReference type="GO" id="GO:0070475">
    <property type="term" value="P:rRNA base methylation"/>
    <property type="evidence" value="ECO:0007669"/>
    <property type="project" value="TreeGrafter"/>
</dbReference>
<keyword evidence="1 4" id="KW-0489">Methyltransferase</keyword>
<name>A0A8J7H0D1_9FIRM</name>